<dbReference type="HAMAP" id="MF_00446">
    <property type="entry name" value="PanD"/>
    <property type="match status" value="1"/>
</dbReference>
<evidence type="ECO:0000256" key="6">
    <source>
        <dbReference type="ARBA" id="ARBA00023239"/>
    </source>
</evidence>
<evidence type="ECO:0000256" key="1">
    <source>
        <dbReference type="ARBA" id="ARBA00022490"/>
    </source>
</evidence>
<feature type="binding site" evidence="9 11">
    <location>
        <begin position="73"/>
        <end position="75"/>
    </location>
    <ligand>
        <name>substrate</name>
    </ligand>
</feature>
<dbReference type="EMBL" id="CP063169">
    <property type="protein sequence ID" value="QOR72564.1"/>
    <property type="molecule type" value="Genomic_DNA"/>
</dbReference>
<dbReference type="GO" id="GO:0015940">
    <property type="term" value="P:pantothenate biosynthetic process"/>
    <property type="evidence" value="ECO:0007669"/>
    <property type="project" value="UniProtKB-UniRule"/>
</dbReference>
<keyword evidence="5 9" id="KW-0865">Zymogen</keyword>
<gene>
    <name evidence="9" type="primary">panD</name>
    <name evidence="14" type="ORF">IM660_03695</name>
</gene>
<evidence type="ECO:0000313" key="14">
    <source>
        <dbReference type="EMBL" id="QOR72564.1"/>
    </source>
</evidence>
<dbReference type="NCBIfam" id="TIGR00223">
    <property type="entry name" value="panD"/>
    <property type="match status" value="1"/>
</dbReference>
<keyword evidence="15" id="KW-1185">Reference proteome</keyword>
<evidence type="ECO:0000313" key="15">
    <source>
        <dbReference type="Proteomes" id="UP000593758"/>
    </source>
</evidence>
<keyword evidence="4 9" id="KW-0068">Autocatalytic cleavage</keyword>
<keyword evidence="8 9" id="KW-0670">Pyruvate</keyword>
<comment type="cofactor">
    <cofactor evidence="9 10">
        <name>pyruvate</name>
        <dbReference type="ChEBI" id="CHEBI:15361"/>
    </cofactor>
    <text evidence="9 10">Binds 1 pyruvoyl group covalently per subunit.</text>
</comment>
<evidence type="ECO:0000256" key="8">
    <source>
        <dbReference type="ARBA" id="ARBA00023317"/>
    </source>
</evidence>
<dbReference type="PIRSF" id="PIRSF006246">
    <property type="entry name" value="Asp_decarbox"/>
    <property type="match status" value="1"/>
</dbReference>
<comment type="PTM">
    <text evidence="9 12">Is synthesized initially as an inactive proenzyme, which is activated by self-cleavage at a specific serine bond to produce a beta-subunit with a hydroxyl group at its C-terminus and an alpha-subunit with a pyruvoyl group at its N-terminus.</text>
</comment>
<keyword evidence="7 9" id="KW-0704">Schiff base</keyword>
<dbReference type="GO" id="GO:0004068">
    <property type="term" value="F:aspartate 1-decarboxylase activity"/>
    <property type="evidence" value="ECO:0007669"/>
    <property type="project" value="UniProtKB-UniRule"/>
</dbReference>
<comment type="pathway">
    <text evidence="9">Cofactor biosynthesis; (R)-pantothenate biosynthesis; beta-alanine from L-aspartate: step 1/1.</text>
</comment>
<organism evidence="14 15">
    <name type="scientific">Ruania alkalisoli</name>
    <dbReference type="NCBI Taxonomy" id="2779775"/>
    <lineage>
        <taxon>Bacteria</taxon>
        <taxon>Bacillati</taxon>
        <taxon>Actinomycetota</taxon>
        <taxon>Actinomycetes</taxon>
        <taxon>Micrococcales</taxon>
        <taxon>Ruaniaceae</taxon>
        <taxon>Ruania</taxon>
    </lineage>
</organism>
<dbReference type="CDD" id="cd06919">
    <property type="entry name" value="Asp_decarbox"/>
    <property type="match status" value="1"/>
</dbReference>
<reference evidence="14 15" key="1">
    <citation type="submission" date="2020-10" db="EMBL/GenBank/DDBJ databases">
        <title>Haloactinobacterium sp. RN3S43, a bacterium isolated from saline soil.</title>
        <authorList>
            <person name="Sun J.-Q."/>
        </authorList>
    </citation>
    <scope>NUCLEOTIDE SEQUENCE [LARGE SCALE GENOMIC DNA]</scope>
    <source>
        <strain evidence="14 15">RN3S43</strain>
    </source>
</reference>
<dbReference type="Proteomes" id="UP000593758">
    <property type="component" value="Chromosome"/>
</dbReference>
<feature type="chain" id="PRO_5033174125" description="Aspartate 1-decarboxylase alpha chain" evidence="9 13">
    <location>
        <begin position="25"/>
        <end position="144"/>
    </location>
</feature>
<comment type="catalytic activity">
    <reaction evidence="9">
        <text>L-aspartate + H(+) = beta-alanine + CO2</text>
        <dbReference type="Rhea" id="RHEA:19497"/>
        <dbReference type="ChEBI" id="CHEBI:15378"/>
        <dbReference type="ChEBI" id="CHEBI:16526"/>
        <dbReference type="ChEBI" id="CHEBI:29991"/>
        <dbReference type="ChEBI" id="CHEBI:57966"/>
        <dbReference type="EC" id="4.1.1.11"/>
    </reaction>
</comment>
<evidence type="ECO:0000256" key="10">
    <source>
        <dbReference type="PIRSR" id="PIRSR006246-1"/>
    </source>
</evidence>
<evidence type="ECO:0000256" key="11">
    <source>
        <dbReference type="PIRSR" id="PIRSR006246-2"/>
    </source>
</evidence>
<dbReference type="Pfam" id="PF02261">
    <property type="entry name" value="Asp_decarbox"/>
    <property type="match status" value="1"/>
</dbReference>
<feature type="modified residue" description="Pyruvic acid (Ser)" evidence="9 12">
    <location>
        <position position="25"/>
    </location>
</feature>
<keyword evidence="1 9" id="KW-0963">Cytoplasm</keyword>
<dbReference type="KEGG" id="halt:IM660_03695"/>
<keyword evidence="2 9" id="KW-0566">Pantothenate biosynthesis</keyword>
<evidence type="ECO:0000256" key="7">
    <source>
        <dbReference type="ARBA" id="ARBA00023270"/>
    </source>
</evidence>
<proteinExistence type="inferred from homology"/>
<dbReference type="PANTHER" id="PTHR21012">
    <property type="entry name" value="ASPARTATE 1-DECARBOXYLASE"/>
    <property type="match status" value="1"/>
</dbReference>
<name>A0A7M1T029_9MICO</name>
<keyword evidence="3 9" id="KW-0210">Decarboxylase</keyword>
<comment type="subcellular location">
    <subcellularLocation>
        <location evidence="9">Cytoplasm</location>
    </subcellularLocation>
</comment>
<dbReference type="GO" id="GO:0005829">
    <property type="term" value="C:cytosol"/>
    <property type="evidence" value="ECO:0007669"/>
    <property type="project" value="TreeGrafter"/>
</dbReference>
<dbReference type="Gene3D" id="2.40.40.20">
    <property type="match status" value="1"/>
</dbReference>
<dbReference type="InterPro" id="IPR009010">
    <property type="entry name" value="Asp_de-COase-like_dom_sf"/>
</dbReference>
<evidence type="ECO:0000256" key="9">
    <source>
        <dbReference type="HAMAP-Rule" id="MF_00446"/>
    </source>
</evidence>
<accession>A0A7M1T029</accession>
<dbReference type="InterPro" id="IPR003190">
    <property type="entry name" value="Asp_decarbox"/>
</dbReference>
<comment type="function">
    <text evidence="9">Catalyzes the pyruvoyl-dependent decarboxylation of aspartate to produce beta-alanine.</text>
</comment>
<dbReference type="GO" id="GO:0006523">
    <property type="term" value="P:alanine biosynthetic process"/>
    <property type="evidence" value="ECO:0007669"/>
    <property type="project" value="InterPro"/>
</dbReference>
<comment type="subunit">
    <text evidence="9">Heterooctamer of four alpha and four beta subunits.</text>
</comment>
<dbReference type="AlphaFoldDB" id="A0A7M1T029"/>
<dbReference type="PANTHER" id="PTHR21012:SF0">
    <property type="entry name" value="ASPARTATE 1-DECARBOXYLASE"/>
    <property type="match status" value="1"/>
</dbReference>
<protein>
    <recommendedName>
        <fullName evidence="9">Aspartate 1-decarboxylase</fullName>
        <ecNumber evidence="9">4.1.1.11</ecNumber>
    </recommendedName>
    <alternativeName>
        <fullName evidence="9">Aspartate alpha-decarboxylase</fullName>
    </alternativeName>
    <component>
        <recommendedName>
            <fullName evidence="9">Aspartate 1-decarboxylase beta chain</fullName>
        </recommendedName>
    </component>
    <component>
        <recommendedName>
            <fullName evidence="9">Aspartate 1-decarboxylase alpha chain</fullName>
        </recommendedName>
    </component>
</protein>
<keyword evidence="6 9" id="KW-0456">Lyase</keyword>
<dbReference type="UniPathway" id="UPA00028">
    <property type="reaction ID" value="UER00002"/>
</dbReference>
<feature type="binding site" evidence="9 11">
    <location>
        <position position="57"/>
    </location>
    <ligand>
        <name>substrate</name>
    </ligand>
</feature>
<feature type="chain" id="PRO_5033174124" description="Aspartate 1-decarboxylase beta chain" evidence="9 13">
    <location>
        <begin position="1"/>
        <end position="24"/>
    </location>
</feature>
<feature type="active site" description="Schiff-base intermediate with substrate; via pyruvic acid" evidence="9 10">
    <location>
        <position position="25"/>
    </location>
</feature>
<dbReference type="SUPFAM" id="SSF50692">
    <property type="entry name" value="ADC-like"/>
    <property type="match status" value="1"/>
</dbReference>
<evidence type="ECO:0000256" key="4">
    <source>
        <dbReference type="ARBA" id="ARBA00022813"/>
    </source>
</evidence>
<evidence type="ECO:0000256" key="2">
    <source>
        <dbReference type="ARBA" id="ARBA00022655"/>
    </source>
</evidence>
<evidence type="ECO:0000256" key="12">
    <source>
        <dbReference type="PIRSR" id="PIRSR006246-3"/>
    </source>
</evidence>
<evidence type="ECO:0000256" key="5">
    <source>
        <dbReference type="ARBA" id="ARBA00023145"/>
    </source>
</evidence>
<evidence type="ECO:0000256" key="3">
    <source>
        <dbReference type="ARBA" id="ARBA00022793"/>
    </source>
</evidence>
<dbReference type="EC" id="4.1.1.11" evidence="9"/>
<comment type="similarity">
    <text evidence="9">Belongs to the PanD family.</text>
</comment>
<evidence type="ECO:0000256" key="13">
    <source>
        <dbReference type="PIRSR" id="PIRSR006246-5"/>
    </source>
</evidence>
<feature type="active site" description="Proton donor" evidence="9 10">
    <location>
        <position position="58"/>
    </location>
</feature>
<sequence>MLRPMMVGKIHRATVTQADLNYVGSITVDAELLEAADLPEGHQVDVVDITNGSRLTTYVIAGERGAGQICINGAAAHLVHPGDLVIIIAYGLMPDAEARTYAPPVVHVDAQNKIRSLGHDPGAVGPGSGLATAAVPWHSSTSLR</sequence>